<dbReference type="Pfam" id="PF10088">
    <property type="entry name" value="DUF2326"/>
    <property type="match status" value="1"/>
</dbReference>
<dbReference type="AlphaFoldDB" id="A0A330M2R0"/>
<dbReference type="InterPro" id="IPR018760">
    <property type="entry name" value="DUF2326"/>
</dbReference>
<gene>
    <name evidence="3" type="ORF">SHEWBE_2518</name>
</gene>
<feature type="domain" description="DUF2326" evidence="2">
    <location>
        <begin position="425"/>
        <end position="565"/>
    </location>
</feature>
<dbReference type="EMBL" id="LS483452">
    <property type="protein sequence ID" value="SQH76481.1"/>
    <property type="molecule type" value="Genomic_DNA"/>
</dbReference>
<reference evidence="4" key="1">
    <citation type="submission" date="2018-06" db="EMBL/GenBank/DDBJ databases">
        <authorList>
            <person name="Cea G.-C."/>
            <person name="William W."/>
        </authorList>
    </citation>
    <scope>NUCLEOTIDE SEQUENCE [LARGE SCALE GENOMIC DNA]</scope>
    <source>
        <strain evidence="4">DB21MT-2</strain>
    </source>
</reference>
<feature type="coiled-coil region" evidence="1">
    <location>
        <begin position="211"/>
        <end position="254"/>
    </location>
</feature>
<dbReference type="OrthoDB" id="9774685at2"/>
<keyword evidence="1" id="KW-0175">Coiled coil</keyword>
<dbReference type="RefSeq" id="WP_112352658.1">
    <property type="nucleotide sequence ID" value="NZ_LS483452.1"/>
</dbReference>
<proteinExistence type="predicted"/>
<sequence length="573" mass="65905">MQLISLEANKPSFNNVYFNPNGLTLIIGKSTSTNKNNTYNGVGKSLLLQIVNFCLGSNKIPAFEQFLPGWEFTLSFKINQHRYTANRSTTKQNKIYLNDNEYGQSAFNSMMGNMLIEAPKDSPYLTFRTVLSRFYRTGRGSYISCLTTAKEQSFSSLVNNSFLLELDLDYVYQKRTTRKRYQELDKFEKSFKKDPIIKEYYTGDLDVEFEISRLTQDVKKLENDIKNYNVAENYASIEAEADSMAEKLSQIKNKLYYLQTSIKNIRHSMSLYNDMDLEKVYSLYGEITELFKDGVIKNLESVTAFHKGIHSKRSERLAKELKKLSAAHADEEKSKKSLQNTFDEKMKLLAKSRALDFFAAINSQLTQLKSKLSKLQDYKNISAHSKKEMAEALKDLSTQEVSTIEYLEAYKEQEHLVYSGFSELANRFYPEVPAGISIQNNEGNNQERFNISVKIQNDASDGINEVKIFCYDLNNLINSTVHSFQSIFHDSRMFSDIDPRQRAILLQQGHALTKASGLQYIATINEDQLLTLKDVLSEDEYDEIFEKVTLELKDDSPESKLLGVQIDMQYEKD</sequence>
<feature type="coiled-coil region" evidence="1">
    <location>
        <begin position="314"/>
        <end position="341"/>
    </location>
</feature>
<evidence type="ECO:0000313" key="3">
    <source>
        <dbReference type="EMBL" id="SQH76481.1"/>
    </source>
</evidence>
<protein>
    <recommendedName>
        <fullName evidence="2">DUF2326 domain-containing protein</fullName>
    </recommendedName>
</protein>
<accession>A0A330M2R0</accession>
<evidence type="ECO:0000256" key="1">
    <source>
        <dbReference type="SAM" id="Coils"/>
    </source>
</evidence>
<evidence type="ECO:0000259" key="2">
    <source>
        <dbReference type="Pfam" id="PF10088"/>
    </source>
</evidence>
<evidence type="ECO:0000313" key="4">
    <source>
        <dbReference type="Proteomes" id="UP000250123"/>
    </source>
</evidence>
<dbReference type="Proteomes" id="UP000250123">
    <property type="component" value="Chromosome SHEWBE"/>
</dbReference>
<name>A0A330M2R0_9GAMM</name>
<organism evidence="3 4">
    <name type="scientific">Shewanella benthica</name>
    <dbReference type="NCBI Taxonomy" id="43661"/>
    <lineage>
        <taxon>Bacteria</taxon>
        <taxon>Pseudomonadati</taxon>
        <taxon>Pseudomonadota</taxon>
        <taxon>Gammaproteobacteria</taxon>
        <taxon>Alteromonadales</taxon>
        <taxon>Shewanellaceae</taxon>
        <taxon>Shewanella</taxon>
    </lineage>
</organism>
<dbReference type="KEGG" id="sbk:SHEWBE_2518"/>